<dbReference type="KEGG" id="dan:26513656"/>
<feature type="compositionally biased region" description="Basic and acidic residues" evidence="1">
    <location>
        <begin position="75"/>
        <end position="92"/>
    </location>
</feature>
<dbReference type="EMBL" id="CH902650">
    <property type="protein sequence ID" value="KPU72657.1"/>
    <property type="molecule type" value="Genomic_DNA"/>
</dbReference>
<dbReference type="GeneID" id="26513656"/>
<keyword evidence="3" id="KW-1185">Reference proteome</keyword>
<feature type="region of interest" description="Disordered" evidence="1">
    <location>
        <begin position="56"/>
        <end position="103"/>
    </location>
</feature>
<name>A0A0P8ZDP2_DROAN</name>
<protein>
    <submittedName>
        <fullName evidence="2">Uncharacterized protein</fullName>
    </submittedName>
</protein>
<evidence type="ECO:0000256" key="1">
    <source>
        <dbReference type="SAM" id="MobiDB-lite"/>
    </source>
</evidence>
<dbReference type="Proteomes" id="UP000007801">
    <property type="component" value="Unassembled WGS sequence"/>
</dbReference>
<sequence>MLRQIQMRANLQVQLLKSTMGFNSRRFSALPVGGPKHFDTKTLSFKEATGHSLVGGPRRWIGGASSSLDDMNPMQEKKADKEMEATGEERPRRPLYNPLSRRHSVSQSRVQYIYDKHRELAHEVELRKPKGKQFVTRHSLHSGRQDKIN</sequence>
<dbReference type="AlphaFoldDB" id="A0A0P8ZDP2"/>
<dbReference type="InParanoid" id="A0A0P8ZDP2"/>
<accession>A0A0P8ZDP2</accession>
<proteinExistence type="predicted"/>
<evidence type="ECO:0000313" key="3">
    <source>
        <dbReference type="Proteomes" id="UP000007801"/>
    </source>
</evidence>
<organism evidence="2 3">
    <name type="scientific">Drosophila ananassae</name>
    <name type="common">Fruit fly</name>
    <dbReference type="NCBI Taxonomy" id="7217"/>
    <lineage>
        <taxon>Eukaryota</taxon>
        <taxon>Metazoa</taxon>
        <taxon>Ecdysozoa</taxon>
        <taxon>Arthropoda</taxon>
        <taxon>Hexapoda</taxon>
        <taxon>Insecta</taxon>
        <taxon>Pterygota</taxon>
        <taxon>Neoptera</taxon>
        <taxon>Endopterygota</taxon>
        <taxon>Diptera</taxon>
        <taxon>Brachycera</taxon>
        <taxon>Muscomorpha</taxon>
        <taxon>Ephydroidea</taxon>
        <taxon>Drosophilidae</taxon>
        <taxon>Drosophila</taxon>
        <taxon>Sophophora</taxon>
    </lineage>
</organism>
<dbReference type="STRING" id="7217.A0A0P8ZDP2"/>
<reference evidence="2 3" key="1">
    <citation type="journal article" date="2007" name="Nature">
        <title>Evolution of genes and genomes on the Drosophila phylogeny.</title>
        <authorList>
            <consortium name="Drosophila 12 Genomes Consortium"/>
            <person name="Clark A.G."/>
            <person name="Eisen M.B."/>
            <person name="Smith D.R."/>
            <person name="Bergman C.M."/>
            <person name="Oliver B."/>
            <person name="Markow T.A."/>
            <person name="Kaufman T.C."/>
            <person name="Kellis M."/>
            <person name="Gelbart W."/>
            <person name="Iyer V.N."/>
            <person name="Pollard D.A."/>
            <person name="Sackton T.B."/>
            <person name="Larracuente A.M."/>
            <person name="Singh N.D."/>
            <person name="Abad J.P."/>
            <person name="Abt D.N."/>
            <person name="Adryan B."/>
            <person name="Aguade M."/>
            <person name="Akashi H."/>
            <person name="Anderson W.W."/>
            <person name="Aquadro C.F."/>
            <person name="Ardell D.H."/>
            <person name="Arguello R."/>
            <person name="Artieri C.G."/>
            <person name="Barbash D.A."/>
            <person name="Barker D."/>
            <person name="Barsanti P."/>
            <person name="Batterham P."/>
            <person name="Batzoglou S."/>
            <person name="Begun D."/>
            <person name="Bhutkar A."/>
            <person name="Blanco E."/>
            <person name="Bosak S.A."/>
            <person name="Bradley R.K."/>
            <person name="Brand A.D."/>
            <person name="Brent M.R."/>
            <person name="Brooks A.N."/>
            <person name="Brown R.H."/>
            <person name="Butlin R.K."/>
            <person name="Caggese C."/>
            <person name="Calvi B.R."/>
            <person name="Bernardo de Carvalho A."/>
            <person name="Caspi A."/>
            <person name="Castrezana S."/>
            <person name="Celniker S.E."/>
            <person name="Chang J.L."/>
            <person name="Chapple C."/>
            <person name="Chatterji S."/>
            <person name="Chinwalla A."/>
            <person name="Civetta A."/>
            <person name="Clifton S.W."/>
            <person name="Comeron J.M."/>
            <person name="Costello J.C."/>
            <person name="Coyne J.A."/>
            <person name="Daub J."/>
            <person name="David R.G."/>
            <person name="Delcher A.L."/>
            <person name="Delehaunty K."/>
            <person name="Do C.B."/>
            <person name="Ebling H."/>
            <person name="Edwards K."/>
            <person name="Eickbush T."/>
            <person name="Evans J.D."/>
            <person name="Filipski A."/>
            <person name="Findeiss S."/>
            <person name="Freyhult E."/>
            <person name="Fulton L."/>
            <person name="Fulton R."/>
            <person name="Garcia A.C."/>
            <person name="Gardiner A."/>
            <person name="Garfield D.A."/>
            <person name="Garvin B.E."/>
            <person name="Gibson G."/>
            <person name="Gilbert D."/>
            <person name="Gnerre S."/>
            <person name="Godfrey J."/>
            <person name="Good R."/>
            <person name="Gotea V."/>
            <person name="Gravely B."/>
            <person name="Greenberg A.J."/>
            <person name="Griffiths-Jones S."/>
            <person name="Gross S."/>
            <person name="Guigo R."/>
            <person name="Gustafson E.A."/>
            <person name="Haerty W."/>
            <person name="Hahn M.W."/>
            <person name="Halligan D.L."/>
            <person name="Halpern A.L."/>
            <person name="Halter G.M."/>
            <person name="Han M.V."/>
            <person name="Heger A."/>
            <person name="Hillier L."/>
            <person name="Hinrichs A.S."/>
            <person name="Holmes I."/>
            <person name="Hoskins R.A."/>
            <person name="Hubisz M.J."/>
            <person name="Hultmark D."/>
            <person name="Huntley M.A."/>
            <person name="Jaffe D.B."/>
            <person name="Jagadeeshan S."/>
            <person name="Jeck W.R."/>
            <person name="Johnson J."/>
            <person name="Jones C.D."/>
            <person name="Jordan W.C."/>
            <person name="Karpen G.H."/>
            <person name="Kataoka E."/>
            <person name="Keightley P.D."/>
            <person name="Kheradpour P."/>
            <person name="Kirkness E.F."/>
            <person name="Koerich L.B."/>
            <person name="Kristiansen K."/>
            <person name="Kudrna D."/>
            <person name="Kulathinal R.J."/>
            <person name="Kumar S."/>
            <person name="Kwok R."/>
            <person name="Lander E."/>
            <person name="Langley C.H."/>
            <person name="Lapoint R."/>
            <person name="Lazzaro B.P."/>
            <person name="Lee S.J."/>
            <person name="Levesque L."/>
            <person name="Li R."/>
            <person name="Lin C.F."/>
            <person name="Lin M.F."/>
            <person name="Lindblad-Toh K."/>
            <person name="Llopart A."/>
            <person name="Long M."/>
            <person name="Low L."/>
            <person name="Lozovsky E."/>
            <person name="Lu J."/>
            <person name="Luo M."/>
            <person name="Machado C.A."/>
            <person name="Makalowski W."/>
            <person name="Marzo M."/>
            <person name="Matsuda M."/>
            <person name="Matzkin L."/>
            <person name="McAllister B."/>
            <person name="McBride C.S."/>
            <person name="McKernan B."/>
            <person name="McKernan K."/>
            <person name="Mendez-Lago M."/>
            <person name="Minx P."/>
            <person name="Mollenhauer M.U."/>
            <person name="Montooth K."/>
            <person name="Mount S.M."/>
            <person name="Mu X."/>
            <person name="Myers E."/>
            <person name="Negre B."/>
            <person name="Newfeld S."/>
            <person name="Nielsen R."/>
            <person name="Noor M.A."/>
            <person name="O'Grady P."/>
            <person name="Pachter L."/>
            <person name="Papaceit M."/>
            <person name="Parisi M.J."/>
            <person name="Parisi M."/>
            <person name="Parts L."/>
            <person name="Pedersen J.S."/>
            <person name="Pesole G."/>
            <person name="Phillippy A.M."/>
            <person name="Ponting C.P."/>
            <person name="Pop M."/>
            <person name="Porcelli D."/>
            <person name="Powell J.R."/>
            <person name="Prohaska S."/>
            <person name="Pruitt K."/>
            <person name="Puig M."/>
            <person name="Quesneville H."/>
            <person name="Ram K.R."/>
            <person name="Rand D."/>
            <person name="Rasmussen M.D."/>
            <person name="Reed L.K."/>
            <person name="Reenan R."/>
            <person name="Reily A."/>
            <person name="Remington K.A."/>
            <person name="Rieger T.T."/>
            <person name="Ritchie M.G."/>
            <person name="Robin C."/>
            <person name="Rogers Y.H."/>
            <person name="Rohde C."/>
            <person name="Rozas J."/>
            <person name="Rubenfield M.J."/>
            <person name="Ruiz A."/>
            <person name="Russo S."/>
            <person name="Salzberg S.L."/>
            <person name="Sanchez-Gracia A."/>
            <person name="Saranga D.J."/>
            <person name="Sato H."/>
            <person name="Schaeffer S.W."/>
            <person name="Schatz M.C."/>
            <person name="Schlenke T."/>
            <person name="Schwartz R."/>
            <person name="Segarra C."/>
            <person name="Singh R.S."/>
            <person name="Sirot L."/>
            <person name="Sirota M."/>
            <person name="Sisneros N.B."/>
            <person name="Smith C.D."/>
            <person name="Smith T.F."/>
            <person name="Spieth J."/>
            <person name="Stage D.E."/>
            <person name="Stark A."/>
            <person name="Stephan W."/>
            <person name="Strausberg R.L."/>
            <person name="Strempel S."/>
            <person name="Sturgill D."/>
            <person name="Sutton G."/>
            <person name="Sutton G.G."/>
            <person name="Tao W."/>
            <person name="Teichmann S."/>
            <person name="Tobari Y.N."/>
            <person name="Tomimura Y."/>
            <person name="Tsolas J.M."/>
            <person name="Valente V.L."/>
            <person name="Venter E."/>
            <person name="Venter J.C."/>
            <person name="Vicario S."/>
            <person name="Vieira F.G."/>
            <person name="Vilella A.J."/>
            <person name="Villasante A."/>
            <person name="Walenz B."/>
            <person name="Wang J."/>
            <person name="Wasserman M."/>
            <person name="Watts T."/>
            <person name="Wilson D."/>
            <person name="Wilson R.K."/>
            <person name="Wing R.A."/>
            <person name="Wolfner M.F."/>
            <person name="Wong A."/>
            <person name="Wong G.K."/>
            <person name="Wu C.I."/>
            <person name="Wu G."/>
            <person name="Yamamoto D."/>
            <person name="Yang H.P."/>
            <person name="Yang S.P."/>
            <person name="Yorke J.A."/>
            <person name="Yoshida K."/>
            <person name="Zdobnov E."/>
            <person name="Zhang P."/>
            <person name="Zhang Y."/>
            <person name="Zimin A.V."/>
            <person name="Baldwin J."/>
            <person name="Abdouelleil A."/>
            <person name="Abdulkadir J."/>
            <person name="Abebe A."/>
            <person name="Abera B."/>
            <person name="Abreu J."/>
            <person name="Acer S.C."/>
            <person name="Aftuck L."/>
            <person name="Alexander A."/>
            <person name="An P."/>
            <person name="Anderson E."/>
            <person name="Anderson S."/>
            <person name="Arachi H."/>
            <person name="Azer M."/>
            <person name="Bachantsang P."/>
            <person name="Barry A."/>
            <person name="Bayul T."/>
            <person name="Berlin A."/>
            <person name="Bessette D."/>
            <person name="Bloom T."/>
            <person name="Blye J."/>
            <person name="Boguslavskiy L."/>
            <person name="Bonnet C."/>
            <person name="Boukhgalter B."/>
            <person name="Bourzgui I."/>
            <person name="Brown A."/>
            <person name="Cahill P."/>
            <person name="Channer S."/>
            <person name="Cheshatsang Y."/>
            <person name="Chuda L."/>
            <person name="Citroen M."/>
            <person name="Collymore A."/>
            <person name="Cooke P."/>
            <person name="Costello M."/>
            <person name="D'Aco K."/>
            <person name="Daza R."/>
            <person name="De Haan G."/>
            <person name="DeGray S."/>
            <person name="DeMaso C."/>
            <person name="Dhargay N."/>
            <person name="Dooley K."/>
            <person name="Dooley E."/>
            <person name="Doricent M."/>
            <person name="Dorje P."/>
            <person name="Dorjee K."/>
            <person name="Dupes A."/>
            <person name="Elong R."/>
            <person name="Falk J."/>
            <person name="Farina A."/>
            <person name="Faro S."/>
            <person name="Ferguson D."/>
            <person name="Fisher S."/>
            <person name="Foley C.D."/>
            <person name="Franke A."/>
            <person name="Friedrich D."/>
            <person name="Gadbois L."/>
            <person name="Gearin G."/>
            <person name="Gearin C.R."/>
            <person name="Giannoukos G."/>
            <person name="Goode T."/>
            <person name="Graham J."/>
            <person name="Grandbois E."/>
            <person name="Grewal S."/>
            <person name="Gyaltsen K."/>
            <person name="Hafez N."/>
            <person name="Hagos B."/>
            <person name="Hall J."/>
            <person name="Henson C."/>
            <person name="Hollinger A."/>
            <person name="Honan T."/>
            <person name="Huard M.D."/>
            <person name="Hughes L."/>
            <person name="Hurhula B."/>
            <person name="Husby M.E."/>
            <person name="Kamat A."/>
            <person name="Kanga B."/>
            <person name="Kashin S."/>
            <person name="Khazanovich D."/>
            <person name="Kisner P."/>
            <person name="Lance K."/>
            <person name="Lara M."/>
            <person name="Lee W."/>
            <person name="Lennon N."/>
            <person name="Letendre F."/>
            <person name="LeVine R."/>
            <person name="Lipovsky A."/>
            <person name="Liu X."/>
            <person name="Liu J."/>
            <person name="Liu S."/>
            <person name="Lokyitsang T."/>
            <person name="Lokyitsang Y."/>
            <person name="Lubonja R."/>
            <person name="Lui A."/>
            <person name="MacDonald P."/>
            <person name="Magnisalis V."/>
            <person name="Maru K."/>
            <person name="Matthews C."/>
            <person name="McCusker W."/>
            <person name="McDonough S."/>
            <person name="Mehta T."/>
            <person name="Meldrim J."/>
            <person name="Meneus L."/>
            <person name="Mihai O."/>
            <person name="Mihalev A."/>
            <person name="Mihova T."/>
            <person name="Mittelman R."/>
            <person name="Mlenga V."/>
            <person name="Montmayeur A."/>
            <person name="Mulrain L."/>
            <person name="Navidi A."/>
            <person name="Naylor J."/>
            <person name="Negash T."/>
            <person name="Nguyen T."/>
            <person name="Nguyen N."/>
            <person name="Nicol R."/>
            <person name="Norbu C."/>
            <person name="Norbu N."/>
            <person name="Novod N."/>
            <person name="O'Neill B."/>
            <person name="Osman S."/>
            <person name="Markiewicz E."/>
            <person name="Oyono O.L."/>
            <person name="Patti C."/>
            <person name="Phunkhang P."/>
            <person name="Pierre F."/>
            <person name="Priest M."/>
            <person name="Raghuraman S."/>
            <person name="Rege F."/>
            <person name="Reyes R."/>
            <person name="Rise C."/>
            <person name="Rogov P."/>
            <person name="Ross K."/>
            <person name="Ryan E."/>
            <person name="Settipalli S."/>
            <person name="Shea T."/>
            <person name="Sherpa N."/>
            <person name="Shi L."/>
            <person name="Shih D."/>
            <person name="Sparrow T."/>
            <person name="Spaulding J."/>
            <person name="Stalker J."/>
            <person name="Stange-Thomann N."/>
            <person name="Stavropoulos S."/>
            <person name="Stone C."/>
            <person name="Strader C."/>
            <person name="Tesfaye S."/>
            <person name="Thomson T."/>
            <person name="Thoulutsang Y."/>
            <person name="Thoulutsang D."/>
            <person name="Topham K."/>
            <person name="Topping I."/>
            <person name="Tsamla T."/>
            <person name="Vassiliev H."/>
            <person name="Vo A."/>
            <person name="Wangchuk T."/>
            <person name="Wangdi T."/>
            <person name="Weiand M."/>
            <person name="Wilkinson J."/>
            <person name="Wilson A."/>
            <person name="Yadav S."/>
            <person name="Young G."/>
            <person name="Yu Q."/>
            <person name="Zembek L."/>
            <person name="Zhong D."/>
            <person name="Zimmer A."/>
            <person name="Zwirko Z."/>
            <person name="Jaffe D.B."/>
            <person name="Alvarez P."/>
            <person name="Brockman W."/>
            <person name="Butler J."/>
            <person name="Chin C."/>
            <person name="Gnerre S."/>
            <person name="Grabherr M."/>
            <person name="Kleber M."/>
            <person name="Mauceli E."/>
            <person name="MacCallum I."/>
        </authorList>
    </citation>
    <scope>NUCLEOTIDE SEQUENCE [LARGE SCALE GENOMIC DNA]</scope>
    <source>
        <strain evidence="3">Tucson 14024-0371.13</strain>
    </source>
</reference>
<gene>
    <name evidence="2" type="primary">Dana\GF26247</name>
    <name evidence="2" type="ORF">GF26247</name>
</gene>
<evidence type="ECO:0000313" key="2">
    <source>
        <dbReference type="EMBL" id="KPU72657.1"/>
    </source>
</evidence>
<dbReference type="OrthoDB" id="7857313at2759"/>